<protein>
    <submittedName>
        <fullName evidence="2">Uncharacterized protein</fullName>
    </submittedName>
</protein>
<proteinExistence type="predicted"/>
<comment type="caution">
    <text evidence="2">The sequence shown here is derived from an EMBL/GenBank/DDBJ whole genome shotgun (WGS) entry which is preliminary data.</text>
</comment>
<feature type="compositionally biased region" description="Polar residues" evidence="1">
    <location>
        <begin position="253"/>
        <end position="263"/>
    </location>
</feature>
<gene>
    <name evidence="2" type="ORF">EWM64_g9860</name>
</gene>
<evidence type="ECO:0000313" key="2">
    <source>
        <dbReference type="EMBL" id="TFY74153.1"/>
    </source>
</evidence>
<evidence type="ECO:0000256" key="1">
    <source>
        <dbReference type="SAM" id="MobiDB-lite"/>
    </source>
</evidence>
<dbReference type="EMBL" id="SFCI01002265">
    <property type="protein sequence ID" value="TFY74153.1"/>
    <property type="molecule type" value="Genomic_DNA"/>
</dbReference>
<name>A0A4Y9ZJT9_9AGAM</name>
<organism evidence="2 3">
    <name type="scientific">Hericium alpestre</name>
    <dbReference type="NCBI Taxonomy" id="135208"/>
    <lineage>
        <taxon>Eukaryota</taxon>
        <taxon>Fungi</taxon>
        <taxon>Dikarya</taxon>
        <taxon>Basidiomycota</taxon>
        <taxon>Agaricomycotina</taxon>
        <taxon>Agaricomycetes</taxon>
        <taxon>Russulales</taxon>
        <taxon>Hericiaceae</taxon>
        <taxon>Hericium</taxon>
    </lineage>
</organism>
<feature type="region of interest" description="Disordered" evidence="1">
    <location>
        <begin position="251"/>
        <end position="271"/>
    </location>
</feature>
<dbReference type="AlphaFoldDB" id="A0A4Y9ZJT9"/>
<accession>A0A4Y9ZJT9</accession>
<sequence length="409" mass="43025">MFKENKTLSSSPPAFAAVQPPLAPSLLAAPPVMSTFHKGGARNLTRKVVRTVKRILNKLRPRRRKGKKKGELDTSEPIAFAAAISVSVSIASLSEDTTPTGDVLTPSGSTLDDSALLFLAASISISGHDDFTPSLIVSRQYSPSAFYPQSLPATLPMLPSCLPMPKDAHILTFTADSVLAPDPAHCHEEEPLPTQGKLTAPSLDLLCSVDLDNGDLYHLDIDISSEQPTKPSSGQSTSEVVGSALPPALGNFVSGSSSGQPTAEGSDRSSRSCTSVGLEYLAPAPFSSSQAQLRDFPSFSHLFSISELINDEQSFASPSPAFAVDADCSFASEPHLLATTIQAIQSSAGAQSNHPYNADDMAPCVSVGSFLCMAEAPEFLSVRTTATEAIQSSAKAQPWTPTAWPTVLP</sequence>
<keyword evidence="3" id="KW-1185">Reference proteome</keyword>
<evidence type="ECO:0000313" key="3">
    <source>
        <dbReference type="Proteomes" id="UP000298061"/>
    </source>
</evidence>
<reference evidence="2 3" key="1">
    <citation type="submission" date="2019-02" db="EMBL/GenBank/DDBJ databases">
        <title>Genome sequencing of the rare red list fungi Hericium alpestre (H. flagellum).</title>
        <authorList>
            <person name="Buettner E."/>
            <person name="Kellner H."/>
        </authorList>
    </citation>
    <scope>NUCLEOTIDE SEQUENCE [LARGE SCALE GENOMIC DNA]</scope>
    <source>
        <strain evidence="2 3">DSM 108284</strain>
    </source>
</reference>
<dbReference type="Proteomes" id="UP000298061">
    <property type="component" value="Unassembled WGS sequence"/>
</dbReference>